<keyword evidence="1" id="KW-0479">Metal-binding</keyword>
<evidence type="ECO:0000256" key="1">
    <source>
        <dbReference type="ARBA" id="ARBA00022723"/>
    </source>
</evidence>
<dbReference type="SUPFAM" id="SSF88713">
    <property type="entry name" value="Glycoside hydrolase/deacetylase"/>
    <property type="match status" value="1"/>
</dbReference>
<dbReference type="PROSITE" id="PS51677">
    <property type="entry name" value="NODB"/>
    <property type="match status" value="1"/>
</dbReference>
<dbReference type="PANTHER" id="PTHR10587:SF133">
    <property type="entry name" value="CHITIN DEACETYLASE 1-RELATED"/>
    <property type="match status" value="1"/>
</dbReference>
<comment type="caution">
    <text evidence="5">The sequence shown here is derived from an EMBL/GenBank/DDBJ whole genome shotgun (WGS) entry which is preliminary data.</text>
</comment>
<reference evidence="6" key="1">
    <citation type="submission" date="2023-07" db="EMBL/GenBank/DDBJ databases">
        <title>Novel species in the genus Lipingzhangella isolated from Sambhar Salt Lake.</title>
        <authorList>
            <person name="Jiya N."/>
            <person name="Kajale S."/>
            <person name="Sharma A."/>
        </authorList>
    </citation>
    <scope>NUCLEOTIDE SEQUENCE [LARGE SCALE GENOMIC DNA]</scope>
    <source>
        <strain evidence="6">LS1_29</strain>
    </source>
</reference>
<name>A0ABU2HB25_9ACTN</name>
<proteinExistence type="predicted"/>
<dbReference type="InterPro" id="IPR050248">
    <property type="entry name" value="Polysacc_deacetylase_ArnD"/>
</dbReference>
<protein>
    <submittedName>
        <fullName evidence="5">Polysaccharide deacetylase family protein</fullName>
        <ecNumber evidence="5">3.-.-.-</ecNumber>
    </submittedName>
</protein>
<feature type="signal peptide" evidence="3">
    <location>
        <begin position="1"/>
        <end position="38"/>
    </location>
</feature>
<keyword evidence="6" id="KW-1185">Reference proteome</keyword>
<dbReference type="GO" id="GO:0016787">
    <property type="term" value="F:hydrolase activity"/>
    <property type="evidence" value="ECO:0007669"/>
    <property type="project" value="UniProtKB-KW"/>
</dbReference>
<dbReference type="CDD" id="cd10917">
    <property type="entry name" value="CE4_NodB_like_6s_7s"/>
    <property type="match status" value="1"/>
</dbReference>
<dbReference type="InterPro" id="IPR011330">
    <property type="entry name" value="Glyco_hydro/deAcase_b/a-brl"/>
</dbReference>
<feature type="chain" id="PRO_5047375700" evidence="3">
    <location>
        <begin position="39"/>
        <end position="529"/>
    </location>
</feature>
<dbReference type="EMBL" id="JAVLVT010000013">
    <property type="protein sequence ID" value="MDS1272517.1"/>
    <property type="molecule type" value="Genomic_DNA"/>
</dbReference>
<sequence>MTSSTSPFTAQPSTNTTSMWLRALALLVAAILTAVTPAATDLATTQVPDTAGADGNEEPTVGDPEHLTVVDSERMLGLEEHTESTDEDGLEVDIAIPEIPGAAPLNRRLHDDTTRAVEDFELAHPGAEHITTNWEITAAAQDVVGVRLITEETGVRMTMEETGSTSPGDDPEPRASYTTLWYDAAAGHVAESTELLSDQEAFEELVDTVSERLADVDEIDVNPDHVVPVAQLFRSMGFNVDGDLVVEFAAGAVAPPEEGRVYSIVEREQVEPLLSEFGERALEAAATVEEEFEVSEDDPVSLASDPGDIPGHYPQPTTSVDCDDDETRCVALTFDDGPGDGTPELLDTLDEYDARATFFVTGGPAREHIPTIRRQYAEGHEVANHTMNHPDLTDLSTSEIRAETEPLQAMLRRAIGHSPDLVRPPYGATNDDVAEVMQDTGMAEIMWSVDTLDWDDRDSDVVAERAIEGATEGAIILFHDIHPTTVQAIPEVLAELDEDGYTFVTVTELLGATEPGQDYWDGTGEYEGF</sequence>
<organism evidence="5 6">
    <name type="scientific">Lipingzhangella rawalii</name>
    <dbReference type="NCBI Taxonomy" id="2055835"/>
    <lineage>
        <taxon>Bacteria</taxon>
        <taxon>Bacillati</taxon>
        <taxon>Actinomycetota</taxon>
        <taxon>Actinomycetes</taxon>
        <taxon>Streptosporangiales</taxon>
        <taxon>Nocardiopsidaceae</taxon>
        <taxon>Lipingzhangella</taxon>
    </lineage>
</organism>
<dbReference type="Proteomes" id="UP001250214">
    <property type="component" value="Unassembled WGS sequence"/>
</dbReference>
<dbReference type="InterPro" id="IPR002509">
    <property type="entry name" value="NODB_dom"/>
</dbReference>
<dbReference type="Gene3D" id="3.20.20.370">
    <property type="entry name" value="Glycoside hydrolase/deacetylase"/>
    <property type="match status" value="1"/>
</dbReference>
<gene>
    <name evidence="5" type="ORF">RIF23_19700</name>
</gene>
<keyword evidence="2 5" id="KW-0378">Hydrolase</keyword>
<evidence type="ECO:0000313" key="6">
    <source>
        <dbReference type="Proteomes" id="UP001250214"/>
    </source>
</evidence>
<evidence type="ECO:0000256" key="3">
    <source>
        <dbReference type="SAM" id="SignalP"/>
    </source>
</evidence>
<keyword evidence="3" id="KW-0732">Signal</keyword>
<accession>A0ABU2HB25</accession>
<evidence type="ECO:0000313" key="5">
    <source>
        <dbReference type="EMBL" id="MDS1272517.1"/>
    </source>
</evidence>
<evidence type="ECO:0000256" key="2">
    <source>
        <dbReference type="ARBA" id="ARBA00022801"/>
    </source>
</evidence>
<feature type="domain" description="NodB homology" evidence="4">
    <location>
        <begin position="328"/>
        <end position="504"/>
    </location>
</feature>
<dbReference type="RefSeq" id="WP_310914105.1">
    <property type="nucleotide sequence ID" value="NZ_JAVLVT010000013.1"/>
</dbReference>
<dbReference type="PANTHER" id="PTHR10587">
    <property type="entry name" value="GLYCOSYL TRANSFERASE-RELATED"/>
    <property type="match status" value="1"/>
</dbReference>
<evidence type="ECO:0000259" key="4">
    <source>
        <dbReference type="PROSITE" id="PS51677"/>
    </source>
</evidence>
<dbReference type="EC" id="3.-.-.-" evidence="5"/>
<dbReference type="Pfam" id="PF01522">
    <property type="entry name" value="Polysacc_deac_1"/>
    <property type="match status" value="1"/>
</dbReference>